<dbReference type="SUPFAM" id="SSF53448">
    <property type="entry name" value="Nucleotide-diphospho-sugar transferases"/>
    <property type="match status" value="1"/>
</dbReference>
<dbReference type="CDD" id="cd04179">
    <property type="entry name" value="DPM_DPG-synthase_like"/>
    <property type="match status" value="1"/>
</dbReference>
<evidence type="ECO:0000259" key="1">
    <source>
        <dbReference type="Pfam" id="PF00535"/>
    </source>
</evidence>
<evidence type="ECO:0000313" key="3">
    <source>
        <dbReference type="Proteomes" id="UP000250918"/>
    </source>
</evidence>
<name>A0A855X9N6_9BACT</name>
<dbReference type="InterPro" id="IPR001173">
    <property type="entry name" value="Glyco_trans_2-like"/>
</dbReference>
<reference evidence="2 3" key="1">
    <citation type="journal article" date="2018" name="ISME J.">
        <title>A methanotrophic archaeon couples anaerobic oxidation of methane to Fe(III) reduction.</title>
        <authorList>
            <person name="Cai C."/>
            <person name="Leu A.O."/>
            <person name="Xie G.J."/>
            <person name="Guo J."/>
            <person name="Feng Y."/>
            <person name="Zhao J.X."/>
            <person name="Tyson G.W."/>
            <person name="Yuan Z."/>
            <person name="Hu S."/>
        </authorList>
    </citation>
    <scope>NUCLEOTIDE SEQUENCE [LARGE SCALE GENOMIC DNA]</scope>
    <source>
        <strain evidence="2">FeB_12</strain>
    </source>
</reference>
<dbReference type="PANTHER" id="PTHR48090:SF7">
    <property type="entry name" value="RFBJ PROTEIN"/>
    <property type="match status" value="1"/>
</dbReference>
<comment type="caution">
    <text evidence="2">The sequence shown here is derived from an EMBL/GenBank/DDBJ whole genome shotgun (WGS) entry which is preliminary data.</text>
</comment>
<dbReference type="InterPro" id="IPR050256">
    <property type="entry name" value="Glycosyltransferase_2"/>
</dbReference>
<dbReference type="EMBL" id="PQAP01000027">
    <property type="protein sequence ID" value="PWB74592.1"/>
    <property type="molecule type" value="Genomic_DNA"/>
</dbReference>
<dbReference type="InterPro" id="IPR029044">
    <property type="entry name" value="Nucleotide-diphossugar_trans"/>
</dbReference>
<organism evidence="2 3">
    <name type="scientific">candidate division GN15 bacterium</name>
    <dbReference type="NCBI Taxonomy" id="2072418"/>
    <lineage>
        <taxon>Bacteria</taxon>
        <taxon>candidate division GN15</taxon>
    </lineage>
</organism>
<accession>A0A855X9N6</accession>
<sequence>MSITEGGQPSICAVIPAFNESGNIGGVIADIRSHDRGNCIVVVDDGSSDATAEIAQALGVTVLRLPVNLGIGGAVQTGLKYAAANGFDTAFQFDGDGQHLAGELPNLLAPVLGGSADVAIGSRFRSGRSEYRCSFTRRIGIRVISQITSLLIGQRITDPTSGFRAYNRRALEFLANEYPQDYPEPEAIIALSRNGFSIQEVPVAMKARAEGKSSIGALGACYYMTKVLLAILVASIRTHTAEA</sequence>
<dbReference type="Pfam" id="PF00535">
    <property type="entry name" value="Glycos_transf_2"/>
    <property type="match status" value="1"/>
</dbReference>
<feature type="domain" description="Glycosyltransferase 2-like" evidence="1">
    <location>
        <begin position="13"/>
        <end position="172"/>
    </location>
</feature>
<evidence type="ECO:0000313" key="2">
    <source>
        <dbReference type="EMBL" id="PWB74592.1"/>
    </source>
</evidence>
<dbReference type="PANTHER" id="PTHR48090">
    <property type="entry name" value="UNDECAPRENYL-PHOSPHATE 4-DEOXY-4-FORMAMIDO-L-ARABINOSE TRANSFERASE-RELATED"/>
    <property type="match status" value="1"/>
</dbReference>
<gene>
    <name evidence="2" type="ORF">C3F09_03760</name>
</gene>
<protein>
    <submittedName>
        <fullName evidence="2">Glycosyl transferase family 2</fullName>
    </submittedName>
</protein>
<dbReference type="Proteomes" id="UP000250918">
    <property type="component" value="Unassembled WGS sequence"/>
</dbReference>
<dbReference type="AlphaFoldDB" id="A0A855X9N6"/>
<dbReference type="GO" id="GO:0016740">
    <property type="term" value="F:transferase activity"/>
    <property type="evidence" value="ECO:0007669"/>
    <property type="project" value="UniProtKB-KW"/>
</dbReference>
<proteinExistence type="predicted"/>
<dbReference type="Gene3D" id="3.90.550.10">
    <property type="entry name" value="Spore Coat Polysaccharide Biosynthesis Protein SpsA, Chain A"/>
    <property type="match status" value="1"/>
</dbReference>
<keyword evidence="2" id="KW-0808">Transferase</keyword>